<sequence length="604" mass="64790">MPAARKTAATPRKTSKTARSSSARQTAPKKLVARNPDAKKAMPRKASSSRTVSKKNAAPAKASRAAAPRFDAVTLQVLWTRLITIVNEAAAALARTSFSTLVREAYDFSCIITDDKGQGLAQPPGSIPAFIGTLPATVKHFLDVFPVETLRPGDILITNDPWKGTGHLADVSVAKPIFHKGKVVAFAASVAHAPDMGGRTGSTESRDVYEEGFQIPAMRFCAGGKPDQTFLKILEANVRSADEVVGDLWAQVSALEVIEKRLLPLMRQYKLESLREVADDIHARSEKAMRTAIRAVPDGTYPYEFQTDGLLDTPVTIRIAITVKGDELEVDYEGTSPQAHNALNSAYCYTYAYTMYGLKCVLSPEVPNNEGAFRPVRVKAPVGSIVNHQFPNSGCSRVMIGHYLPFAVLGALGQVIPQQVMAGPGSPIWSVLMRGKDMAGRPFSNKIFFNGGVGANHRADGLSTMAWPSNVSLTPAEVLEQLTPCRVVSKQLRPDSGGAGQFRGGLGQDILLENRSAHPMVLAFLAERTKQPAPGLAGGKDGELGSLLIDGEPVDPKRQHILQPGGRILMRTPGGGGYGSPDRRAADAIARDRRLAFTAAGAKR</sequence>
<comment type="caution">
    <text evidence="3">The sequence shown here is derived from an EMBL/GenBank/DDBJ whole genome shotgun (WGS) entry which is preliminary data.</text>
</comment>
<dbReference type="PANTHER" id="PTHR11365">
    <property type="entry name" value="5-OXOPROLINASE RELATED"/>
    <property type="match status" value="1"/>
</dbReference>
<accession>A0A6N8ITY6</accession>
<dbReference type="Pfam" id="PF02538">
    <property type="entry name" value="Hydantoinase_B"/>
    <property type="match status" value="1"/>
</dbReference>
<dbReference type="GO" id="GO:0017168">
    <property type="term" value="F:5-oxoprolinase (ATP-hydrolyzing) activity"/>
    <property type="evidence" value="ECO:0007669"/>
    <property type="project" value="TreeGrafter"/>
</dbReference>
<evidence type="ECO:0000313" key="4">
    <source>
        <dbReference type="Proteomes" id="UP000469385"/>
    </source>
</evidence>
<protein>
    <submittedName>
        <fullName evidence="3">Hydantoinase B/oxoprolinase family protein</fullName>
    </submittedName>
</protein>
<dbReference type="Proteomes" id="UP000469385">
    <property type="component" value="Unassembled WGS sequence"/>
</dbReference>
<dbReference type="EMBL" id="WSEL01000003">
    <property type="protein sequence ID" value="MVQ29985.1"/>
    <property type="molecule type" value="Genomic_DNA"/>
</dbReference>
<name>A0A6N8ITY6_9BURK</name>
<feature type="compositionally biased region" description="Low complexity" evidence="1">
    <location>
        <begin position="1"/>
        <end position="12"/>
    </location>
</feature>
<gene>
    <name evidence="3" type="ORF">GON04_11030</name>
</gene>
<organism evidence="3 4">
    <name type="scientific">Ramlibacter pinisoli</name>
    <dbReference type="NCBI Taxonomy" id="2682844"/>
    <lineage>
        <taxon>Bacteria</taxon>
        <taxon>Pseudomonadati</taxon>
        <taxon>Pseudomonadota</taxon>
        <taxon>Betaproteobacteria</taxon>
        <taxon>Burkholderiales</taxon>
        <taxon>Comamonadaceae</taxon>
        <taxon>Ramlibacter</taxon>
    </lineage>
</organism>
<feature type="domain" description="Hydantoinase B/oxoprolinase" evidence="2">
    <location>
        <begin position="71"/>
        <end position="581"/>
    </location>
</feature>
<keyword evidence="4" id="KW-1185">Reference proteome</keyword>
<reference evidence="3 4" key="1">
    <citation type="submission" date="2019-12" db="EMBL/GenBank/DDBJ databases">
        <authorList>
            <person name="Huq M.A."/>
        </authorList>
    </citation>
    <scope>NUCLEOTIDE SEQUENCE [LARGE SCALE GENOMIC DNA]</scope>
    <source>
        <strain evidence="3 4">MAH-25</strain>
    </source>
</reference>
<dbReference type="InterPro" id="IPR045079">
    <property type="entry name" value="Oxoprolinase-like"/>
</dbReference>
<dbReference type="AlphaFoldDB" id="A0A6N8ITY6"/>
<feature type="compositionally biased region" description="Low complexity" evidence="1">
    <location>
        <begin position="54"/>
        <end position="63"/>
    </location>
</feature>
<feature type="region of interest" description="Disordered" evidence="1">
    <location>
        <begin position="1"/>
        <end position="63"/>
    </location>
</feature>
<dbReference type="GO" id="GO:0005829">
    <property type="term" value="C:cytosol"/>
    <property type="evidence" value="ECO:0007669"/>
    <property type="project" value="TreeGrafter"/>
</dbReference>
<dbReference type="InterPro" id="IPR003692">
    <property type="entry name" value="Hydantoinase_B"/>
</dbReference>
<dbReference type="GO" id="GO:0006749">
    <property type="term" value="P:glutathione metabolic process"/>
    <property type="evidence" value="ECO:0007669"/>
    <property type="project" value="TreeGrafter"/>
</dbReference>
<evidence type="ECO:0000256" key="1">
    <source>
        <dbReference type="SAM" id="MobiDB-lite"/>
    </source>
</evidence>
<dbReference type="PANTHER" id="PTHR11365:SF23">
    <property type="entry name" value="HYPOTHETICAL 5-OXOPROLINASE (EUROFUNG)-RELATED"/>
    <property type="match status" value="1"/>
</dbReference>
<proteinExistence type="predicted"/>
<evidence type="ECO:0000259" key="2">
    <source>
        <dbReference type="Pfam" id="PF02538"/>
    </source>
</evidence>
<evidence type="ECO:0000313" key="3">
    <source>
        <dbReference type="EMBL" id="MVQ29985.1"/>
    </source>
</evidence>